<dbReference type="EMBL" id="JAFREP010000012">
    <property type="protein sequence ID" value="MBO1319520.1"/>
    <property type="molecule type" value="Genomic_DNA"/>
</dbReference>
<dbReference type="Pfam" id="PF01022">
    <property type="entry name" value="HTH_5"/>
    <property type="match status" value="1"/>
</dbReference>
<keyword evidence="1" id="KW-0805">Transcription regulation</keyword>
<dbReference type="InterPro" id="IPR001845">
    <property type="entry name" value="HTH_ArsR_DNA-bd_dom"/>
</dbReference>
<evidence type="ECO:0000256" key="3">
    <source>
        <dbReference type="ARBA" id="ARBA00023163"/>
    </source>
</evidence>
<dbReference type="SMART" id="SM00418">
    <property type="entry name" value="HTH_ARSR"/>
    <property type="match status" value="1"/>
</dbReference>
<keyword evidence="6" id="KW-1185">Reference proteome</keyword>
<dbReference type="PROSITE" id="PS50987">
    <property type="entry name" value="HTH_ARSR_2"/>
    <property type="match status" value="1"/>
</dbReference>
<comment type="caution">
    <text evidence="5">The sequence shown here is derived from an EMBL/GenBank/DDBJ whole genome shotgun (WGS) entry which is preliminary data.</text>
</comment>
<sequence>MTQDPTDLPDHDHDHSAIRALDGVSDDTLEKAARIFRALADPSRLRLLTILSQGEACVSELADKDQLSTVSQRLRTLRAENLVTRRRNGKHLIYSLSDDHVLDMIRNALAHAGEPHE</sequence>
<evidence type="ECO:0000313" key="6">
    <source>
        <dbReference type="Proteomes" id="UP000664417"/>
    </source>
</evidence>
<dbReference type="PRINTS" id="PR00778">
    <property type="entry name" value="HTHARSR"/>
</dbReference>
<accession>A0A8J7QGA5</accession>
<dbReference type="Proteomes" id="UP000664417">
    <property type="component" value="Unassembled WGS sequence"/>
</dbReference>
<dbReference type="AlphaFoldDB" id="A0A8J7QGA5"/>
<dbReference type="PANTHER" id="PTHR43132:SF2">
    <property type="entry name" value="ARSENICAL RESISTANCE OPERON REPRESSOR ARSR-RELATED"/>
    <property type="match status" value="1"/>
</dbReference>
<keyword evidence="3" id="KW-0804">Transcription</keyword>
<dbReference type="CDD" id="cd00090">
    <property type="entry name" value="HTH_ARSR"/>
    <property type="match status" value="1"/>
</dbReference>
<evidence type="ECO:0000256" key="1">
    <source>
        <dbReference type="ARBA" id="ARBA00023015"/>
    </source>
</evidence>
<dbReference type="RefSeq" id="WP_207859417.1">
    <property type="nucleotide sequence ID" value="NZ_JAFREP010000012.1"/>
</dbReference>
<dbReference type="InterPro" id="IPR036390">
    <property type="entry name" value="WH_DNA-bd_sf"/>
</dbReference>
<dbReference type="InterPro" id="IPR036388">
    <property type="entry name" value="WH-like_DNA-bd_sf"/>
</dbReference>
<dbReference type="NCBIfam" id="NF033788">
    <property type="entry name" value="HTH_metalloreg"/>
    <property type="match status" value="1"/>
</dbReference>
<proteinExistence type="predicted"/>
<feature type="domain" description="HTH arsR-type" evidence="4">
    <location>
        <begin position="24"/>
        <end position="116"/>
    </location>
</feature>
<dbReference type="PANTHER" id="PTHR43132">
    <property type="entry name" value="ARSENICAL RESISTANCE OPERON REPRESSOR ARSR-RELATED"/>
    <property type="match status" value="1"/>
</dbReference>
<protein>
    <submittedName>
        <fullName evidence="5">Winged helix-turn-helix transcriptional regulator</fullName>
    </submittedName>
</protein>
<organism evidence="5 6">
    <name type="scientific">Acanthopleuribacter pedis</name>
    <dbReference type="NCBI Taxonomy" id="442870"/>
    <lineage>
        <taxon>Bacteria</taxon>
        <taxon>Pseudomonadati</taxon>
        <taxon>Acidobacteriota</taxon>
        <taxon>Holophagae</taxon>
        <taxon>Acanthopleuribacterales</taxon>
        <taxon>Acanthopleuribacteraceae</taxon>
        <taxon>Acanthopleuribacter</taxon>
    </lineage>
</organism>
<reference evidence="5" key="1">
    <citation type="submission" date="2021-03" db="EMBL/GenBank/DDBJ databases">
        <authorList>
            <person name="Wang G."/>
        </authorList>
    </citation>
    <scope>NUCLEOTIDE SEQUENCE</scope>
    <source>
        <strain evidence="5">KCTC 12899</strain>
    </source>
</reference>
<dbReference type="GO" id="GO:0003700">
    <property type="term" value="F:DNA-binding transcription factor activity"/>
    <property type="evidence" value="ECO:0007669"/>
    <property type="project" value="InterPro"/>
</dbReference>
<name>A0A8J7QGA5_9BACT</name>
<dbReference type="SUPFAM" id="SSF46785">
    <property type="entry name" value="Winged helix' DNA-binding domain"/>
    <property type="match status" value="1"/>
</dbReference>
<evidence type="ECO:0000259" key="4">
    <source>
        <dbReference type="PROSITE" id="PS50987"/>
    </source>
</evidence>
<dbReference type="GO" id="GO:0003677">
    <property type="term" value="F:DNA binding"/>
    <property type="evidence" value="ECO:0007669"/>
    <property type="project" value="UniProtKB-KW"/>
</dbReference>
<keyword evidence="2" id="KW-0238">DNA-binding</keyword>
<evidence type="ECO:0000256" key="2">
    <source>
        <dbReference type="ARBA" id="ARBA00023125"/>
    </source>
</evidence>
<evidence type="ECO:0000313" key="5">
    <source>
        <dbReference type="EMBL" id="MBO1319520.1"/>
    </source>
</evidence>
<dbReference type="InterPro" id="IPR011991">
    <property type="entry name" value="ArsR-like_HTH"/>
</dbReference>
<dbReference type="InterPro" id="IPR051011">
    <property type="entry name" value="Metal_resp_trans_reg"/>
</dbReference>
<gene>
    <name evidence="5" type="ORF">J3U88_13680</name>
</gene>
<dbReference type="Gene3D" id="1.10.10.10">
    <property type="entry name" value="Winged helix-like DNA-binding domain superfamily/Winged helix DNA-binding domain"/>
    <property type="match status" value="1"/>
</dbReference>